<keyword evidence="8 17" id="KW-0813">Transport</keyword>
<dbReference type="Gene3D" id="1.10.274.10">
    <property type="entry name" value="PtsI, HPr-binding domain"/>
    <property type="match status" value="1"/>
</dbReference>
<protein>
    <recommendedName>
        <fullName evidence="7 17">Phosphoenolpyruvate-protein phosphotransferase</fullName>
        <ecNumber evidence="6 17">2.7.3.9</ecNumber>
    </recommendedName>
    <alternativeName>
        <fullName evidence="16 17">Phosphotransferase system, enzyme I</fullName>
    </alternativeName>
</protein>
<dbReference type="Proteomes" id="UP000030012">
    <property type="component" value="Unassembled WGS sequence"/>
</dbReference>
<dbReference type="PRINTS" id="PR01736">
    <property type="entry name" value="PHPHTRNFRASE"/>
</dbReference>
<feature type="binding site" evidence="19">
    <location>
        <begin position="451"/>
        <end position="452"/>
    </location>
    <ligand>
        <name>phosphoenolpyruvate</name>
        <dbReference type="ChEBI" id="CHEBI:58702"/>
    </ligand>
</feature>
<dbReference type="NCBIfam" id="TIGR01417">
    <property type="entry name" value="PTS_I_fam"/>
    <property type="match status" value="1"/>
</dbReference>
<dbReference type="GO" id="GO:0009401">
    <property type="term" value="P:phosphoenolpyruvate-dependent sugar phosphotransferase system"/>
    <property type="evidence" value="ECO:0007669"/>
    <property type="project" value="UniProtKB-KW"/>
</dbReference>
<evidence type="ECO:0000256" key="19">
    <source>
        <dbReference type="PIRSR" id="PIRSR000732-2"/>
    </source>
</evidence>
<keyword evidence="9 17" id="KW-0963">Cytoplasm</keyword>
<keyword evidence="10 17" id="KW-0762">Sugar transport</keyword>
<keyword evidence="15 17" id="KW-0460">Magnesium</keyword>
<keyword evidence="11 17" id="KW-0808">Transferase</keyword>
<dbReference type="GO" id="GO:0008965">
    <property type="term" value="F:phosphoenolpyruvate-protein phosphotransferase activity"/>
    <property type="evidence" value="ECO:0007669"/>
    <property type="project" value="UniProtKB-EC"/>
</dbReference>
<dbReference type="PANTHER" id="PTHR46244:SF3">
    <property type="entry name" value="PHOSPHOENOLPYRUVATE-PROTEIN PHOSPHOTRANSFERASE"/>
    <property type="match status" value="1"/>
</dbReference>
<evidence type="ECO:0000259" key="23">
    <source>
        <dbReference type="Pfam" id="PF05524"/>
    </source>
</evidence>
<keyword evidence="14 17" id="KW-0418">Kinase</keyword>
<dbReference type="InterPro" id="IPR036618">
    <property type="entry name" value="PtsI_HPr-bd_sf"/>
</dbReference>
<dbReference type="InterPro" id="IPR008279">
    <property type="entry name" value="PEP-util_enz_mobile_dom"/>
</dbReference>
<dbReference type="OrthoDB" id="9765468at2"/>
<evidence type="ECO:0000256" key="2">
    <source>
        <dbReference type="ARBA" id="ARBA00001946"/>
    </source>
</evidence>
<evidence type="ECO:0000256" key="15">
    <source>
        <dbReference type="ARBA" id="ARBA00022842"/>
    </source>
</evidence>
<dbReference type="PANTHER" id="PTHR46244">
    <property type="entry name" value="PHOSPHOENOLPYRUVATE-PROTEIN PHOSPHOTRANSFERASE"/>
    <property type="match status" value="1"/>
</dbReference>
<dbReference type="GO" id="GO:0046872">
    <property type="term" value="F:metal ion binding"/>
    <property type="evidence" value="ECO:0007669"/>
    <property type="project" value="UniProtKB-KW"/>
</dbReference>
<dbReference type="SUPFAM" id="SSF52009">
    <property type="entry name" value="Phosphohistidine domain"/>
    <property type="match status" value="1"/>
</dbReference>
<evidence type="ECO:0000256" key="10">
    <source>
        <dbReference type="ARBA" id="ARBA00022597"/>
    </source>
</evidence>
<keyword evidence="24" id="KW-0670">Pyruvate</keyword>
<evidence type="ECO:0000256" key="3">
    <source>
        <dbReference type="ARBA" id="ARBA00002728"/>
    </source>
</evidence>
<evidence type="ECO:0000256" key="12">
    <source>
        <dbReference type="ARBA" id="ARBA00022683"/>
    </source>
</evidence>
<accession>A0A0A0IFH4</accession>
<keyword evidence="13 17" id="KW-0479">Metal-binding</keyword>
<comment type="cofactor">
    <cofactor evidence="2 17 20">
        <name>Mg(2+)</name>
        <dbReference type="ChEBI" id="CHEBI:18420"/>
    </cofactor>
</comment>
<name>A0A0A0IFH4_CLONO</name>
<comment type="caution">
    <text evidence="24">The sequence shown here is derived from an EMBL/GenBank/DDBJ whole genome shotgun (WGS) entry which is preliminary data.</text>
</comment>
<feature type="binding site" evidence="19">
    <location>
        <position position="462"/>
    </location>
    <ligand>
        <name>phosphoenolpyruvate</name>
        <dbReference type="ChEBI" id="CHEBI:58702"/>
    </ligand>
</feature>
<evidence type="ECO:0000256" key="5">
    <source>
        <dbReference type="ARBA" id="ARBA00007837"/>
    </source>
</evidence>
<dbReference type="Pfam" id="PF02896">
    <property type="entry name" value="PEP-utilizers_C"/>
    <property type="match status" value="1"/>
</dbReference>
<evidence type="ECO:0000256" key="11">
    <source>
        <dbReference type="ARBA" id="ARBA00022679"/>
    </source>
</evidence>
<dbReference type="InterPro" id="IPR015813">
    <property type="entry name" value="Pyrv/PenolPyrv_kinase-like_dom"/>
</dbReference>
<comment type="subcellular location">
    <subcellularLocation>
        <location evidence="4 17">Cytoplasm</location>
    </subcellularLocation>
</comment>
<organism evidence="24 25">
    <name type="scientific">Clostridium novyi A str. 4552</name>
    <dbReference type="NCBI Taxonomy" id="1444289"/>
    <lineage>
        <taxon>Bacteria</taxon>
        <taxon>Bacillati</taxon>
        <taxon>Bacillota</taxon>
        <taxon>Clostridia</taxon>
        <taxon>Eubacteriales</taxon>
        <taxon>Clostridiaceae</taxon>
        <taxon>Clostridium</taxon>
    </lineage>
</organism>
<feature type="binding site" evidence="20">
    <location>
        <position position="428"/>
    </location>
    <ligand>
        <name>Mg(2+)</name>
        <dbReference type="ChEBI" id="CHEBI:18420"/>
    </ligand>
</feature>
<evidence type="ECO:0000313" key="25">
    <source>
        <dbReference type="Proteomes" id="UP000030012"/>
    </source>
</evidence>
<feature type="binding site" evidence="19">
    <location>
        <position position="329"/>
    </location>
    <ligand>
        <name>phosphoenolpyruvate</name>
        <dbReference type="ChEBI" id="CHEBI:58702"/>
    </ligand>
</feature>
<comment type="catalytic activity">
    <reaction evidence="1 17">
        <text>L-histidyl-[protein] + phosphoenolpyruvate = N(pros)-phospho-L-histidyl-[protein] + pyruvate</text>
        <dbReference type="Rhea" id="RHEA:23880"/>
        <dbReference type="Rhea" id="RHEA-COMP:9745"/>
        <dbReference type="Rhea" id="RHEA-COMP:9746"/>
        <dbReference type="ChEBI" id="CHEBI:15361"/>
        <dbReference type="ChEBI" id="CHEBI:29979"/>
        <dbReference type="ChEBI" id="CHEBI:58702"/>
        <dbReference type="ChEBI" id="CHEBI:64837"/>
        <dbReference type="EC" id="2.7.3.9"/>
    </reaction>
</comment>
<evidence type="ECO:0000256" key="18">
    <source>
        <dbReference type="PIRSR" id="PIRSR000732-1"/>
    </source>
</evidence>
<dbReference type="PIRSF" id="PIRSF000732">
    <property type="entry name" value="PTS_enzyme_I"/>
    <property type="match status" value="1"/>
</dbReference>
<feature type="domain" description="PEP-utilising enzyme C-terminal" evidence="22">
    <location>
        <begin position="249"/>
        <end position="537"/>
    </location>
</feature>
<keyword evidence="12 17" id="KW-0598">Phosphotransferase system</keyword>
<gene>
    <name evidence="24" type="ORF">Z968_00925</name>
</gene>
<dbReference type="GO" id="GO:0005737">
    <property type="term" value="C:cytoplasm"/>
    <property type="evidence" value="ECO:0007669"/>
    <property type="project" value="UniProtKB-SubCell"/>
</dbReference>
<feature type="active site" description="Proton donor" evidence="18">
    <location>
        <position position="499"/>
    </location>
</feature>
<dbReference type="SUPFAM" id="SSF51621">
    <property type="entry name" value="Phosphoenolpyruvate/pyruvate domain"/>
    <property type="match status" value="1"/>
</dbReference>
<evidence type="ECO:0000313" key="24">
    <source>
        <dbReference type="EMBL" id="KGM98330.1"/>
    </source>
</evidence>
<dbReference type="InterPro" id="IPR008731">
    <property type="entry name" value="PTS_EIN"/>
</dbReference>
<feature type="active site" description="Tele-phosphohistidine intermediate" evidence="18">
    <location>
        <position position="186"/>
    </location>
</feature>
<evidence type="ECO:0000256" key="4">
    <source>
        <dbReference type="ARBA" id="ARBA00004496"/>
    </source>
</evidence>
<dbReference type="AlphaFoldDB" id="A0A0A0IFH4"/>
<evidence type="ECO:0000256" key="17">
    <source>
        <dbReference type="PIRNR" id="PIRNR000732"/>
    </source>
</evidence>
<dbReference type="InterPro" id="IPR050499">
    <property type="entry name" value="PEP-utilizing_PTS_enzyme"/>
</dbReference>
<dbReference type="EC" id="2.7.3.9" evidence="6 17"/>
<evidence type="ECO:0000256" key="8">
    <source>
        <dbReference type="ARBA" id="ARBA00022448"/>
    </source>
</evidence>
<dbReference type="RefSeq" id="WP_039252086.1">
    <property type="nucleotide sequence ID" value="NZ_JENJ01000002.1"/>
</dbReference>
<evidence type="ECO:0000256" key="20">
    <source>
        <dbReference type="PIRSR" id="PIRSR000732-3"/>
    </source>
</evidence>
<dbReference type="InterPro" id="IPR036637">
    <property type="entry name" value="Phosphohistidine_dom_sf"/>
</dbReference>
<comment type="similarity">
    <text evidence="5 17">Belongs to the PEP-utilizing enzyme family.</text>
</comment>
<evidence type="ECO:0000259" key="22">
    <source>
        <dbReference type="Pfam" id="PF02896"/>
    </source>
</evidence>
<sequence>MIRGIGVCPGIAIAKALILKEEELTIEKKSIIDIQQEKTKFDNAILKAKSDLEKIHSTVLEELGDDKAQIFQAHLLILNDPELVGPTKEKIESGLNAEFAFHEVVSQMIEIFESIEDEYLKERAADVRDVSKRVLTYLLGKEVIDVSVLPEEVILVAEDLTPSVTASMDKSMVKGFLTNIGGKTSHTAIMAKTLEIPAVVGLNDITEKVQNGDIIAFNGKTGEIIINPSEKDLNNYREQKTKFENYKKEIKELIGKQSITTDGKIVELAGNIGTPDDVEGLLANDAEGVGLFRTEFLYMNRHEIPSEEEQYEAYKKVLESMGNKPVVIRTLDIGGDKEVPYLNLPKEANPFLGYRAIRLCLDRKELFVTQLRALLRASVHGKLRIMFPMISSLEELLNAKNILNETKETLIKEGVKVSSSIEVGMMIEVPSAAIISDILAKHVDFFSIGTNDLIQYTTAVDRINEKISYLYTPMNPAVLRLIKLVIDNAHKAGIWAGMCGEVAGDERLIPVLLGMGLDEFSMSAISILPARKLISSLSVKEAEELSNRVLSLNSAKEIDTLLSNLNK</sequence>
<dbReference type="Gene3D" id="3.20.20.60">
    <property type="entry name" value="Phosphoenolpyruvate-binding domains"/>
    <property type="match status" value="1"/>
</dbReference>
<evidence type="ECO:0000256" key="7">
    <source>
        <dbReference type="ARBA" id="ARBA00016544"/>
    </source>
</evidence>
<reference evidence="24 25" key="1">
    <citation type="submission" date="2014-01" db="EMBL/GenBank/DDBJ databases">
        <title>Plasmidome dynamics in the species complex Clostridium novyi sensu lato converts strains of independent lineages into distinctly different pathogens.</title>
        <authorList>
            <person name="Skarin H."/>
            <person name="Segerman B."/>
        </authorList>
    </citation>
    <scope>NUCLEOTIDE SEQUENCE [LARGE SCALE GENOMIC DNA]</scope>
    <source>
        <strain evidence="24 25">4552</strain>
    </source>
</reference>
<evidence type="ECO:0000256" key="9">
    <source>
        <dbReference type="ARBA" id="ARBA00022490"/>
    </source>
</evidence>
<dbReference type="InterPro" id="IPR040442">
    <property type="entry name" value="Pyrv_kinase-like_dom_sf"/>
</dbReference>
<comment type="function">
    <text evidence="3 17">General (non sugar-specific) component of the phosphoenolpyruvate-dependent sugar phosphotransferase system (sugar PTS). This major carbohydrate active-transport system catalyzes the phosphorylation of incoming sugar substrates concomitantly with their translocation across the cell membrane. Enzyme I transfers the phosphoryl group from phosphoenolpyruvate (PEP) to the phosphoryl carrier protein (HPr).</text>
</comment>
<dbReference type="InterPro" id="IPR000121">
    <property type="entry name" value="PEP_util_C"/>
</dbReference>
<dbReference type="Gene3D" id="3.50.30.10">
    <property type="entry name" value="Phosphohistidine domain"/>
    <property type="match status" value="1"/>
</dbReference>
<proteinExistence type="inferred from homology"/>
<evidence type="ECO:0000259" key="21">
    <source>
        <dbReference type="Pfam" id="PF00391"/>
    </source>
</evidence>
<evidence type="ECO:0000256" key="16">
    <source>
        <dbReference type="ARBA" id="ARBA00033235"/>
    </source>
</evidence>
<dbReference type="SUPFAM" id="SSF47831">
    <property type="entry name" value="Enzyme I of the PEP:sugar phosphotransferase system HPr-binding (sub)domain"/>
    <property type="match status" value="1"/>
</dbReference>
<feature type="binding site" evidence="20">
    <location>
        <position position="452"/>
    </location>
    <ligand>
        <name>Mg(2+)</name>
        <dbReference type="ChEBI" id="CHEBI:18420"/>
    </ligand>
</feature>
<feature type="binding site" evidence="19">
    <location>
        <position position="293"/>
    </location>
    <ligand>
        <name>phosphoenolpyruvate</name>
        <dbReference type="ChEBI" id="CHEBI:58702"/>
    </ligand>
</feature>
<evidence type="ECO:0000256" key="1">
    <source>
        <dbReference type="ARBA" id="ARBA00000683"/>
    </source>
</evidence>
<dbReference type="InterPro" id="IPR024692">
    <property type="entry name" value="PTS_EI"/>
</dbReference>
<dbReference type="Pfam" id="PF05524">
    <property type="entry name" value="PEP-utilisers_N"/>
    <property type="match status" value="1"/>
</dbReference>
<evidence type="ECO:0000256" key="6">
    <source>
        <dbReference type="ARBA" id="ARBA00012232"/>
    </source>
</evidence>
<dbReference type="GO" id="GO:0016301">
    <property type="term" value="F:kinase activity"/>
    <property type="evidence" value="ECO:0007669"/>
    <property type="project" value="UniProtKB-KW"/>
</dbReference>
<dbReference type="InterPro" id="IPR006318">
    <property type="entry name" value="PTS_EI-like"/>
</dbReference>
<dbReference type="FunFam" id="3.20.20.60:FF:000007">
    <property type="entry name" value="Phosphoenolpyruvate-protein phosphotransferase"/>
    <property type="match status" value="1"/>
</dbReference>
<evidence type="ECO:0000256" key="13">
    <source>
        <dbReference type="ARBA" id="ARBA00022723"/>
    </source>
</evidence>
<dbReference type="Pfam" id="PF00391">
    <property type="entry name" value="PEP-utilizers"/>
    <property type="match status" value="1"/>
</dbReference>
<feature type="domain" description="Phosphotransferase system enzyme I N-terminal" evidence="23">
    <location>
        <begin position="3"/>
        <end position="123"/>
    </location>
</feature>
<evidence type="ECO:0000256" key="14">
    <source>
        <dbReference type="ARBA" id="ARBA00022777"/>
    </source>
</evidence>
<feature type="domain" description="PEP-utilising enzyme mobile" evidence="21">
    <location>
        <begin position="150"/>
        <end position="222"/>
    </location>
</feature>
<dbReference type="EMBL" id="JENJ01000002">
    <property type="protein sequence ID" value="KGM98330.1"/>
    <property type="molecule type" value="Genomic_DNA"/>
</dbReference>